<evidence type="ECO:0000313" key="2">
    <source>
        <dbReference type="EMBL" id="KAL2495671.1"/>
    </source>
</evidence>
<name>A0ABD1S4M8_9LAMI</name>
<gene>
    <name evidence="2" type="ORF">Fot_39428</name>
    <name evidence="3" type="ORF">Fot_39444</name>
</gene>
<reference evidence="4" key="2">
    <citation type="submission" date="2024-07" db="EMBL/GenBank/DDBJ databases">
        <title>Two chromosome-level genome assemblies of Korean endemic species Abeliophyllum distichum and Forsythia ovata (Oleaceae).</title>
        <authorList>
            <person name="Jang H."/>
        </authorList>
    </citation>
    <scope>NUCLEOTIDE SEQUENCE [LARGE SCALE GENOMIC DNA]</scope>
</reference>
<evidence type="ECO:0000256" key="1">
    <source>
        <dbReference type="SAM" id="MobiDB-lite"/>
    </source>
</evidence>
<dbReference type="EMBL" id="JBFOLJ010000011">
    <property type="protein sequence ID" value="KAL2495671.1"/>
    <property type="molecule type" value="Genomic_DNA"/>
</dbReference>
<comment type="caution">
    <text evidence="3">The sequence shown here is derived from an EMBL/GenBank/DDBJ whole genome shotgun (WGS) entry which is preliminary data.</text>
</comment>
<evidence type="ECO:0000313" key="3">
    <source>
        <dbReference type="EMBL" id="KAL2495687.1"/>
    </source>
</evidence>
<sequence>MGCLPSKAVTRSLSFQEELNRGFQRTSKTIPVWEELLTSHNVNDQFLAFVYSAQTTNELTNRDPKTAVETAEIAEGKEDAENSLQLRDAVGLNDFGRLSRSKSCQLLPDKEFFMQDPQIEELSENKLDWRDKNTRGSRSFHTVEEYDALLKRIYMCSTRGVESFRDNESSLDENVQTLKSMDEDCNYGNIHGNAKDFPKNKSDINEGPSEHKSSSSSSMENSDDENFVQEGDAQETGWKRKAIAKGLKSLDVSPVEFPAIARFRQWLHVEGQVYSPGTYVTPKFGSYNKVNPVRKEEDGNDSIFSPEVVAAFEECMQQLEAEEESILSYIDGYPQANNEMENQMEEDCKMKILDK</sequence>
<dbReference type="EMBL" id="JBFOLJ010000011">
    <property type="protein sequence ID" value="KAL2495687.1"/>
    <property type="molecule type" value="Genomic_DNA"/>
</dbReference>
<feature type="region of interest" description="Disordered" evidence="1">
    <location>
        <begin position="189"/>
        <end position="234"/>
    </location>
</feature>
<dbReference type="Proteomes" id="UP001604277">
    <property type="component" value="Unassembled WGS sequence"/>
</dbReference>
<proteinExistence type="predicted"/>
<evidence type="ECO:0000313" key="4">
    <source>
        <dbReference type="Proteomes" id="UP001604277"/>
    </source>
</evidence>
<feature type="compositionally biased region" description="Basic and acidic residues" evidence="1">
    <location>
        <begin position="193"/>
        <end position="213"/>
    </location>
</feature>
<reference evidence="3" key="1">
    <citation type="submission" date="2024-07" db="EMBL/GenBank/DDBJ databases">
        <title>Two chromosome-level genome assemblies of Korean endemic species Abeliophyllum distichum and Forsythia ovata (Oleaceae).</title>
        <authorList>
            <person name="Mun J.H."/>
        </authorList>
    </citation>
    <scope>NUCLEOTIDE SEQUENCE</scope>
    <source>
        <strain evidence="3">KNKB202402200001</strain>
        <tissue evidence="3">Leaf</tissue>
    </source>
</reference>
<keyword evidence="4" id="KW-1185">Reference proteome</keyword>
<organism evidence="3 4">
    <name type="scientific">Forsythia ovata</name>
    <dbReference type="NCBI Taxonomy" id="205694"/>
    <lineage>
        <taxon>Eukaryota</taxon>
        <taxon>Viridiplantae</taxon>
        <taxon>Streptophyta</taxon>
        <taxon>Embryophyta</taxon>
        <taxon>Tracheophyta</taxon>
        <taxon>Spermatophyta</taxon>
        <taxon>Magnoliopsida</taxon>
        <taxon>eudicotyledons</taxon>
        <taxon>Gunneridae</taxon>
        <taxon>Pentapetalae</taxon>
        <taxon>asterids</taxon>
        <taxon>lamiids</taxon>
        <taxon>Lamiales</taxon>
        <taxon>Oleaceae</taxon>
        <taxon>Forsythieae</taxon>
        <taxon>Forsythia</taxon>
    </lineage>
</organism>
<protein>
    <submittedName>
        <fullName evidence="3">Uncharacterized protein</fullName>
    </submittedName>
</protein>
<dbReference type="AlphaFoldDB" id="A0ABD1S4M8"/>
<accession>A0ABD1S4M8</accession>